<dbReference type="RefSeq" id="WP_133343196.1">
    <property type="nucleotide sequence ID" value="NZ_SMZO01000026.1"/>
</dbReference>
<dbReference type="Pfam" id="PF04391">
    <property type="entry name" value="DUF533"/>
    <property type="match status" value="1"/>
</dbReference>
<dbReference type="AlphaFoldDB" id="A0A4R6ATJ9"/>
<dbReference type="OrthoDB" id="7866618at2"/>
<dbReference type="CDD" id="cd07178">
    <property type="entry name" value="terB_like_YebE"/>
    <property type="match status" value="1"/>
</dbReference>
<protein>
    <submittedName>
        <fullName evidence="1">DUF533 domain-containing protein</fullName>
    </submittedName>
</protein>
<evidence type="ECO:0000313" key="1">
    <source>
        <dbReference type="EMBL" id="TDL86962.1"/>
    </source>
</evidence>
<proteinExistence type="predicted"/>
<dbReference type="EMBL" id="SMZO01000026">
    <property type="protein sequence ID" value="TDL86962.1"/>
    <property type="molecule type" value="Genomic_DNA"/>
</dbReference>
<organism evidence="1 2">
    <name type="scientific">Meridianimarinicoccus aquatilis</name>
    <dbReference type="NCBI Taxonomy" id="2552766"/>
    <lineage>
        <taxon>Bacteria</taxon>
        <taxon>Pseudomonadati</taxon>
        <taxon>Pseudomonadota</taxon>
        <taxon>Alphaproteobacteria</taxon>
        <taxon>Rhodobacterales</taxon>
        <taxon>Paracoccaceae</taxon>
        <taxon>Meridianimarinicoccus</taxon>
    </lineage>
</organism>
<name>A0A4R6ATJ9_9RHOB</name>
<accession>A0A4R6ATJ9</accession>
<dbReference type="InterPro" id="IPR029024">
    <property type="entry name" value="TerB-like"/>
</dbReference>
<sequence>MSFLRTLATVAVGVAAAKGASKYKQMGGMAGLQDMFASSGGTGGMVDQLSQMAEKMGVPGAGNAMRDMMASFGGGTGAQPEAAAAGFGGLMSAMGGAAAAGGKQADDMLSSLFQNTPVAMAAEDNAKLMIRAMIQAAKADGEIDATEQATILDAIKDSSPEEVAFVKAELAAPVDAMGLAQDTSEAMKAQVYSTSLMAIRVDNAHEVAYLKQLSDGLGLDKAARDRVHAAMGLPPLPA</sequence>
<dbReference type="SUPFAM" id="SSF158682">
    <property type="entry name" value="TerB-like"/>
    <property type="match status" value="1"/>
</dbReference>
<comment type="caution">
    <text evidence="1">The sequence shown here is derived from an EMBL/GenBank/DDBJ whole genome shotgun (WGS) entry which is preliminary data.</text>
</comment>
<dbReference type="Proteomes" id="UP000294562">
    <property type="component" value="Unassembled WGS sequence"/>
</dbReference>
<keyword evidence="2" id="KW-1185">Reference proteome</keyword>
<dbReference type="InterPro" id="IPR007486">
    <property type="entry name" value="YebE"/>
</dbReference>
<evidence type="ECO:0000313" key="2">
    <source>
        <dbReference type="Proteomes" id="UP000294562"/>
    </source>
</evidence>
<reference evidence="1 2" key="1">
    <citation type="submission" date="2019-03" db="EMBL/GenBank/DDBJ databases">
        <title>Rhodobacteraceae bacterium SM1902, a new member of the family Rhodobacteraceae isolated from Yantai.</title>
        <authorList>
            <person name="Sun Y."/>
        </authorList>
    </citation>
    <scope>NUCLEOTIDE SEQUENCE [LARGE SCALE GENOMIC DNA]</scope>
    <source>
        <strain evidence="1 2">SM1902</strain>
    </source>
</reference>
<gene>
    <name evidence="1" type="ORF">E2L05_12250</name>
</gene>